<dbReference type="Pfam" id="PF12291">
    <property type="entry name" value="DUF3623"/>
    <property type="match status" value="1"/>
</dbReference>
<accession>A0A840G3Z3</accession>
<protein>
    <submittedName>
        <fullName evidence="2">Putative photosynthetic complex assembly protein 2</fullName>
    </submittedName>
</protein>
<dbReference type="Proteomes" id="UP000587070">
    <property type="component" value="Unassembled WGS sequence"/>
</dbReference>
<keyword evidence="1" id="KW-1133">Transmembrane helix</keyword>
<feature type="transmembrane region" description="Helical" evidence="1">
    <location>
        <begin position="113"/>
        <end position="133"/>
    </location>
</feature>
<sequence>MTDFAAYGIPAAFAAFVWWSSTGAILFLDGLPRRTFPWSMAGASLLLVFALVGLDASSRETTVTAAYQAFFCAVIVWGWLEMSFLMGFIIGPRRSLSHPPTEGFQRFRNATEAIAYHEFALVIAAAIVVFLTWEAPNLVGTQTFAVLWLMRFSAKLNLFLGVPNLSAELLPEHLSHLRQYLTRRPMNLLFPVSVSAASVVATLLVAATFDATPGSFEATGLALVSTLLVLAILEHWFMVVPLNGAKLWLWSL</sequence>
<feature type="transmembrane region" description="Helical" evidence="1">
    <location>
        <begin position="35"/>
        <end position="54"/>
    </location>
</feature>
<evidence type="ECO:0000313" key="3">
    <source>
        <dbReference type="Proteomes" id="UP000587070"/>
    </source>
</evidence>
<keyword evidence="1" id="KW-0812">Transmembrane</keyword>
<reference evidence="2 3" key="1">
    <citation type="submission" date="2020-08" db="EMBL/GenBank/DDBJ databases">
        <title>Genome sequencing of Purple Non-Sulfur Bacteria from various extreme environments.</title>
        <authorList>
            <person name="Mayer M."/>
        </authorList>
    </citation>
    <scope>NUCLEOTIDE SEQUENCE [LARGE SCALE GENOMIC DNA]</scope>
    <source>
        <strain evidence="2 3">2761</strain>
    </source>
</reference>
<feature type="non-terminal residue" evidence="2">
    <location>
        <position position="252"/>
    </location>
</feature>
<dbReference type="NCBIfam" id="TIGR03055">
    <property type="entry name" value="photo_alph_chp2"/>
    <property type="match status" value="1"/>
</dbReference>
<proteinExistence type="predicted"/>
<keyword evidence="1" id="KW-0472">Membrane</keyword>
<feature type="transmembrane region" description="Helical" evidence="1">
    <location>
        <begin position="66"/>
        <end position="92"/>
    </location>
</feature>
<dbReference type="AlphaFoldDB" id="A0A840G3Z3"/>
<evidence type="ECO:0000313" key="2">
    <source>
        <dbReference type="EMBL" id="MBB4249137.1"/>
    </source>
</evidence>
<feature type="transmembrane region" description="Helical" evidence="1">
    <location>
        <begin position="221"/>
        <end position="242"/>
    </location>
</feature>
<keyword evidence="3" id="KW-1185">Reference proteome</keyword>
<feature type="transmembrane region" description="Helical" evidence="1">
    <location>
        <begin position="188"/>
        <end position="209"/>
    </location>
</feature>
<dbReference type="RefSeq" id="WP_184415289.1">
    <property type="nucleotide sequence ID" value="NZ_JACIGE010000019.1"/>
</dbReference>
<organism evidence="2 3">
    <name type="scientific">Rhodocyclus tenuis</name>
    <name type="common">Rhodospirillum tenue</name>
    <dbReference type="NCBI Taxonomy" id="1066"/>
    <lineage>
        <taxon>Bacteria</taxon>
        <taxon>Pseudomonadati</taxon>
        <taxon>Pseudomonadota</taxon>
        <taxon>Betaproteobacteria</taxon>
        <taxon>Rhodocyclales</taxon>
        <taxon>Rhodocyclaceae</taxon>
        <taxon>Rhodocyclus</taxon>
    </lineage>
</organism>
<comment type="caution">
    <text evidence="2">The sequence shown here is derived from an EMBL/GenBank/DDBJ whole genome shotgun (WGS) entry which is preliminary data.</text>
</comment>
<dbReference type="InterPro" id="IPR017496">
    <property type="entry name" value="Photo_alph_chp2"/>
</dbReference>
<feature type="transmembrane region" description="Helical" evidence="1">
    <location>
        <begin position="6"/>
        <end position="28"/>
    </location>
</feature>
<name>A0A840G3Z3_RHOTE</name>
<gene>
    <name evidence="2" type="ORF">GGD90_003541</name>
</gene>
<dbReference type="EMBL" id="JACIGE010000019">
    <property type="protein sequence ID" value="MBB4249137.1"/>
    <property type="molecule type" value="Genomic_DNA"/>
</dbReference>
<evidence type="ECO:0000256" key="1">
    <source>
        <dbReference type="SAM" id="Phobius"/>
    </source>
</evidence>